<comment type="caution">
    <text evidence="1">The sequence shown here is derived from an EMBL/GenBank/DDBJ whole genome shotgun (WGS) entry which is preliminary data.</text>
</comment>
<protein>
    <submittedName>
        <fullName evidence="1">Uncharacterized protein</fullName>
    </submittedName>
</protein>
<organism evidence="1 2">
    <name type="scientific">Lacticaseibacillus pantheris DSM 15945 = JCM 12539 = NBRC 106106</name>
    <dbReference type="NCBI Taxonomy" id="1423783"/>
    <lineage>
        <taxon>Bacteria</taxon>
        <taxon>Bacillati</taxon>
        <taxon>Bacillota</taxon>
        <taxon>Bacilli</taxon>
        <taxon>Lactobacillales</taxon>
        <taxon>Lactobacillaceae</taxon>
        <taxon>Lacticaseibacillus</taxon>
    </lineage>
</organism>
<dbReference type="OrthoDB" id="2297623at2"/>
<accession>A0A0R1TZE4</accession>
<name>A0A0R1TZE4_9LACO</name>
<proteinExistence type="predicted"/>
<dbReference type="Proteomes" id="UP000051922">
    <property type="component" value="Unassembled WGS sequence"/>
</dbReference>
<evidence type="ECO:0000313" key="1">
    <source>
        <dbReference type="EMBL" id="KRL86608.1"/>
    </source>
</evidence>
<dbReference type="PATRIC" id="fig|1423783.4.peg.586"/>
<evidence type="ECO:0000313" key="2">
    <source>
        <dbReference type="Proteomes" id="UP000051922"/>
    </source>
</evidence>
<reference evidence="1 2" key="1">
    <citation type="journal article" date="2015" name="Genome Announc.">
        <title>Expanding the biotechnology potential of lactobacilli through comparative genomics of 213 strains and associated genera.</title>
        <authorList>
            <person name="Sun Z."/>
            <person name="Harris H.M."/>
            <person name="McCann A."/>
            <person name="Guo C."/>
            <person name="Argimon S."/>
            <person name="Zhang W."/>
            <person name="Yang X."/>
            <person name="Jeffery I.B."/>
            <person name="Cooney J.C."/>
            <person name="Kagawa T.F."/>
            <person name="Liu W."/>
            <person name="Song Y."/>
            <person name="Salvetti E."/>
            <person name="Wrobel A."/>
            <person name="Rasinkangas P."/>
            <person name="Parkhill J."/>
            <person name="Rea M.C."/>
            <person name="O'Sullivan O."/>
            <person name="Ritari J."/>
            <person name="Douillard F.P."/>
            <person name="Paul Ross R."/>
            <person name="Yang R."/>
            <person name="Briner A.E."/>
            <person name="Felis G.E."/>
            <person name="de Vos W.M."/>
            <person name="Barrangou R."/>
            <person name="Klaenhammer T.R."/>
            <person name="Caufield P.W."/>
            <person name="Cui Y."/>
            <person name="Zhang H."/>
            <person name="O'Toole P.W."/>
        </authorList>
    </citation>
    <scope>NUCLEOTIDE SEQUENCE [LARGE SCALE GENOMIC DNA]</scope>
    <source>
        <strain evidence="1 2">DSM 15945</strain>
    </source>
</reference>
<dbReference type="EMBL" id="AZFJ01000040">
    <property type="protein sequence ID" value="KRL86608.1"/>
    <property type="molecule type" value="Genomic_DNA"/>
</dbReference>
<keyword evidence="2" id="KW-1185">Reference proteome</keyword>
<gene>
    <name evidence="1" type="ORF">FC50_GL000566</name>
</gene>
<sequence length="87" mass="10426">MIEQTTLTNRVAINSSTFITISPQHTYNLEVWEYADDGTKLHRMGRMDYKFRRDTFAGFLYRLFPDIDFIKIHALQKQINPFFDFEV</sequence>
<dbReference type="AlphaFoldDB" id="A0A0R1TZE4"/>
<dbReference type="RefSeq" id="WP_056956468.1">
    <property type="nucleotide sequence ID" value="NZ_AZFJ01000040.1"/>
</dbReference>